<name>A0A329Y901_RHITR</name>
<protein>
    <submittedName>
        <fullName evidence="2">Antibiotic biosynthesis monooxygenase</fullName>
    </submittedName>
</protein>
<feature type="domain" description="ABM" evidence="1">
    <location>
        <begin position="4"/>
        <end position="92"/>
    </location>
</feature>
<dbReference type="SUPFAM" id="SSF54909">
    <property type="entry name" value="Dimeric alpha+beta barrel"/>
    <property type="match status" value="1"/>
</dbReference>
<organism evidence="2 3">
    <name type="scientific">Rhizobium tropici</name>
    <dbReference type="NCBI Taxonomy" id="398"/>
    <lineage>
        <taxon>Bacteria</taxon>
        <taxon>Pseudomonadati</taxon>
        <taxon>Pseudomonadota</taxon>
        <taxon>Alphaproteobacteria</taxon>
        <taxon>Hyphomicrobiales</taxon>
        <taxon>Rhizobiaceae</taxon>
        <taxon>Rhizobium/Agrobacterium group</taxon>
        <taxon>Rhizobium</taxon>
    </lineage>
</organism>
<gene>
    <name evidence="2" type="ORF">DQ393_17010</name>
</gene>
<dbReference type="Gene3D" id="3.30.70.100">
    <property type="match status" value="1"/>
</dbReference>
<reference evidence="2 3" key="1">
    <citation type="submission" date="2018-06" db="EMBL/GenBank/DDBJ databases">
        <title>Whole Genome Sequence of an efficient microsymbiont, Rhizobium tropici.</title>
        <authorList>
            <person name="Srinivasan R."/>
            <person name="Singh H.V."/>
            <person name="Srivastava R."/>
            <person name="Kumari B."/>
            <person name="Radhakrishna A."/>
        </authorList>
    </citation>
    <scope>NUCLEOTIDE SEQUENCE [LARGE SCALE GENOMIC DNA]</scope>
    <source>
        <strain evidence="2 3">IGFRI Rhizo-19</strain>
    </source>
</reference>
<dbReference type="InterPro" id="IPR011008">
    <property type="entry name" value="Dimeric_a/b-barrel"/>
</dbReference>
<accession>A0A329Y901</accession>
<evidence type="ECO:0000313" key="2">
    <source>
        <dbReference type="EMBL" id="RAX40321.1"/>
    </source>
</evidence>
<dbReference type="InterPro" id="IPR007138">
    <property type="entry name" value="ABM_dom"/>
</dbReference>
<dbReference type="PROSITE" id="PS51725">
    <property type="entry name" value="ABM"/>
    <property type="match status" value="1"/>
</dbReference>
<dbReference type="PANTHER" id="PTHR33336:SF3">
    <property type="entry name" value="ABM DOMAIN-CONTAINING PROTEIN"/>
    <property type="match status" value="1"/>
</dbReference>
<evidence type="ECO:0000313" key="3">
    <source>
        <dbReference type="Proteomes" id="UP000251205"/>
    </source>
</evidence>
<dbReference type="Proteomes" id="UP000251205">
    <property type="component" value="Unassembled WGS sequence"/>
</dbReference>
<keyword evidence="2" id="KW-0560">Oxidoreductase</keyword>
<dbReference type="GO" id="GO:0004497">
    <property type="term" value="F:monooxygenase activity"/>
    <property type="evidence" value="ECO:0007669"/>
    <property type="project" value="UniProtKB-KW"/>
</dbReference>
<dbReference type="EMBL" id="QMKK01000042">
    <property type="protein sequence ID" value="RAX40321.1"/>
    <property type="molecule type" value="Genomic_DNA"/>
</dbReference>
<sequence length="99" mass="11313">MTKVKVYAVLTAKPGKELELEDLLRGMAAPSRVEKGNLRYDLWRDTAEPRRFILDEMYVDAEANSSHRETPHFQNYVGKISELADRSVYTVIAVDVIDV</sequence>
<dbReference type="AlphaFoldDB" id="A0A329Y901"/>
<dbReference type="InterPro" id="IPR050744">
    <property type="entry name" value="AI-2_Isomerase_LsrG"/>
</dbReference>
<proteinExistence type="predicted"/>
<dbReference type="PANTHER" id="PTHR33336">
    <property type="entry name" value="QUINOL MONOOXYGENASE YGIN-RELATED"/>
    <property type="match status" value="1"/>
</dbReference>
<comment type="caution">
    <text evidence="2">The sequence shown here is derived from an EMBL/GenBank/DDBJ whole genome shotgun (WGS) entry which is preliminary data.</text>
</comment>
<keyword evidence="2" id="KW-0503">Monooxygenase</keyword>
<dbReference type="RefSeq" id="WP_112342924.1">
    <property type="nucleotide sequence ID" value="NZ_QMKK01000042.1"/>
</dbReference>
<dbReference type="OrthoDB" id="9812192at2"/>
<evidence type="ECO:0000259" key="1">
    <source>
        <dbReference type="PROSITE" id="PS51725"/>
    </source>
</evidence>
<dbReference type="Pfam" id="PF03992">
    <property type="entry name" value="ABM"/>
    <property type="match status" value="1"/>
</dbReference>